<organism evidence="2 3">
    <name type="scientific">Nocardioides daedukensis</name>
    <dbReference type="NCBI Taxonomy" id="634462"/>
    <lineage>
        <taxon>Bacteria</taxon>
        <taxon>Bacillati</taxon>
        <taxon>Actinomycetota</taxon>
        <taxon>Actinomycetes</taxon>
        <taxon>Propionibacteriales</taxon>
        <taxon>Nocardioidaceae</taxon>
        <taxon>Nocardioides</taxon>
    </lineage>
</organism>
<dbReference type="InterPro" id="IPR001962">
    <property type="entry name" value="Asn_synthase"/>
</dbReference>
<name>A0A7Y9S0Y1_9ACTN</name>
<proteinExistence type="predicted"/>
<feature type="domain" description="Asparagine synthetase" evidence="1">
    <location>
        <begin position="205"/>
        <end position="446"/>
    </location>
</feature>
<gene>
    <name evidence="2" type="ORF">BJ980_003230</name>
</gene>
<dbReference type="RefSeq" id="WP_179503247.1">
    <property type="nucleotide sequence ID" value="NZ_JACCAA010000001.1"/>
</dbReference>
<comment type="caution">
    <text evidence="2">The sequence shown here is derived from an EMBL/GenBank/DDBJ whole genome shotgun (WGS) entry which is preliminary data.</text>
</comment>
<dbReference type="Proteomes" id="UP000540656">
    <property type="component" value="Unassembled WGS sequence"/>
</dbReference>
<dbReference type="GO" id="GO:0004066">
    <property type="term" value="F:asparagine synthase (glutamine-hydrolyzing) activity"/>
    <property type="evidence" value="ECO:0007669"/>
    <property type="project" value="InterPro"/>
</dbReference>
<dbReference type="GO" id="GO:0006529">
    <property type="term" value="P:asparagine biosynthetic process"/>
    <property type="evidence" value="ECO:0007669"/>
    <property type="project" value="InterPro"/>
</dbReference>
<dbReference type="Gene3D" id="3.40.50.620">
    <property type="entry name" value="HUPs"/>
    <property type="match status" value="1"/>
</dbReference>
<protein>
    <recommendedName>
        <fullName evidence="1">Asparagine synthetase domain-containing protein</fullName>
    </recommendedName>
</protein>
<dbReference type="EMBL" id="JACCAA010000001">
    <property type="protein sequence ID" value="NYG60307.1"/>
    <property type="molecule type" value="Genomic_DNA"/>
</dbReference>
<dbReference type="InterPro" id="IPR014729">
    <property type="entry name" value="Rossmann-like_a/b/a_fold"/>
</dbReference>
<evidence type="ECO:0000259" key="1">
    <source>
        <dbReference type="Pfam" id="PF00733"/>
    </source>
</evidence>
<dbReference type="SUPFAM" id="SSF52402">
    <property type="entry name" value="Adenine nucleotide alpha hydrolases-like"/>
    <property type="match status" value="1"/>
</dbReference>
<evidence type="ECO:0000313" key="2">
    <source>
        <dbReference type="EMBL" id="NYG60307.1"/>
    </source>
</evidence>
<dbReference type="AlphaFoldDB" id="A0A7Y9S0Y1"/>
<reference evidence="2 3" key="1">
    <citation type="submission" date="2020-07" db="EMBL/GenBank/DDBJ databases">
        <title>Sequencing the genomes of 1000 actinobacteria strains.</title>
        <authorList>
            <person name="Klenk H.-P."/>
        </authorList>
    </citation>
    <scope>NUCLEOTIDE SEQUENCE [LARGE SCALE GENOMIC DNA]</scope>
    <source>
        <strain evidence="2 3">DSM 23819</strain>
    </source>
</reference>
<keyword evidence="3" id="KW-1185">Reference proteome</keyword>
<dbReference type="Pfam" id="PF00733">
    <property type="entry name" value="Asn_synthase"/>
    <property type="match status" value="1"/>
</dbReference>
<sequence>MRIYVGVVHKNAPSLDSSGLLDGHLSEQLASAARRSLPFATPGAPAAQWTTGNVLLAAWSNEPGDPRRPLLDSTPEAAHGFSGYLLGEGEDPAGVWARFAATPGRLSGSTSASGAEVVFFAETPELVVIGNHALLVHLVADPTGPHADLVGLSGVFNAGFCTTDRTAFRAVTALGPDRTVAADRSGLSISRRETRSTGEASAEDVAAALMASIAPLADRKEPVLLGLTGGRDSRLLAALLTRGGVPLKSRTSGNPDDPDVLVGRQVAEALGIPHVVGGPMGLTRDHEGDTLSIDVAGRLHEAVVLGNGMFCAHDRVGRIDGGYNASLVPFSGSGGEILRGYYAGAVAGMDQREVVQRYLRGRVLGSRDRMTQAMQRAYEADLEPWRRQVKEQGAGALEDYYVRQRTGRWTGMARQAASIGSLAWRPYLDHHVVETVRRVPLQLRTDERLIADLLEVLAPELHDIRFAGKRWKFDKNPPTAPQARAAWDARAPLLGSHGDQSTFSWRADLPEVRTELAEAIAQAPDSFWEIADRHRMDDFAIRASPSRANTVRMWHWATVATALATDFATGPDRLESRERIVVVTRTELQPQRPSRKERIKAVGTSAAKRVLVIARRLQRTVTRR</sequence>
<accession>A0A7Y9S0Y1</accession>
<evidence type="ECO:0000313" key="3">
    <source>
        <dbReference type="Proteomes" id="UP000540656"/>
    </source>
</evidence>